<accession>A0A9N9E8C3</accession>
<dbReference type="AlphaFoldDB" id="A0A9N9E8C3"/>
<dbReference type="OrthoDB" id="2432905at2759"/>
<comment type="caution">
    <text evidence="1">The sequence shown here is derived from an EMBL/GenBank/DDBJ whole genome shotgun (WGS) entry which is preliminary data.</text>
</comment>
<reference evidence="1" key="1">
    <citation type="submission" date="2021-06" db="EMBL/GenBank/DDBJ databases">
        <authorList>
            <person name="Kallberg Y."/>
            <person name="Tangrot J."/>
            <person name="Rosling A."/>
        </authorList>
    </citation>
    <scope>NUCLEOTIDE SEQUENCE</scope>
    <source>
        <strain evidence="1">UK204</strain>
    </source>
</reference>
<dbReference type="EMBL" id="CAJVPQ010005124">
    <property type="protein sequence ID" value="CAG8664337.1"/>
    <property type="molecule type" value="Genomic_DNA"/>
</dbReference>
<gene>
    <name evidence="1" type="ORF">FCALED_LOCUS11700</name>
</gene>
<proteinExistence type="predicted"/>
<protein>
    <submittedName>
        <fullName evidence="1">16870_t:CDS:1</fullName>
    </submittedName>
</protein>
<evidence type="ECO:0000313" key="2">
    <source>
        <dbReference type="Proteomes" id="UP000789570"/>
    </source>
</evidence>
<dbReference type="Proteomes" id="UP000789570">
    <property type="component" value="Unassembled WGS sequence"/>
</dbReference>
<name>A0A9N9E8C3_9GLOM</name>
<organism evidence="1 2">
    <name type="scientific">Funneliformis caledonium</name>
    <dbReference type="NCBI Taxonomy" id="1117310"/>
    <lineage>
        <taxon>Eukaryota</taxon>
        <taxon>Fungi</taxon>
        <taxon>Fungi incertae sedis</taxon>
        <taxon>Mucoromycota</taxon>
        <taxon>Glomeromycotina</taxon>
        <taxon>Glomeromycetes</taxon>
        <taxon>Glomerales</taxon>
        <taxon>Glomeraceae</taxon>
        <taxon>Funneliformis</taxon>
    </lineage>
</organism>
<sequence length="114" mass="13629">MLSKSYNYTFQELHILINEEAKSIALTANCWPLRSRYPYIGTTATWCDLNFDIKEILSIEQFDHPYTIEKVKAKMDKYIRDKLRKDKDLFFCVTKKMIYSYMNSWFAASNIFDP</sequence>
<evidence type="ECO:0000313" key="1">
    <source>
        <dbReference type="EMBL" id="CAG8664337.1"/>
    </source>
</evidence>
<keyword evidence="2" id="KW-1185">Reference proteome</keyword>